<dbReference type="OrthoDB" id="2507586at2759"/>
<dbReference type="VEuPathDB" id="FungiDB:PTTG_01954"/>
<dbReference type="EnsemblFungi" id="PTTG_01954-t43_1">
    <property type="protein sequence ID" value="PTTG_01954-t43_1-p1"/>
    <property type="gene ID" value="PTTG_01954"/>
</dbReference>
<sequence length="106" mass="11731">MSPNAAGPAPELKDIEINGGLVNSALGLTPATPHAPIITLPQFPPIRFSYLDYSTLPLPAPPGRRRRLRSPDRRKIVLILLPDLPQELRDIRLDEAMTRDDDDDST</sequence>
<organism evidence="1">
    <name type="scientific">Puccinia triticina (isolate 1-1 / race 1 (BBBD))</name>
    <name type="common">Brown leaf rust fungus</name>
    <dbReference type="NCBI Taxonomy" id="630390"/>
    <lineage>
        <taxon>Eukaryota</taxon>
        <taxon>Fungi</taxon>
        <taxon>Dikarya</taxon>
        <taxon>Basidiomycota</taxon>
        <taxon>Pucciniomycotina</taxon>
        <taxon>Pucciniomycetes</taxon>
        <taxon>Pucciniales</taxon>
        <taxon>Pucciniaceae</taxon>
        <taxon>Puccinia</taxon>
    </lineage>
</organism>
<dbReference type="EMBL" id="ADAS02000108">
    <property type="protein sequence ID" value="OAV90110.1"/>
    <property type="molecule type" value="Genomic_DNA"/>
</dbReference>
<keyword evidence="3" id="KW-1185">Reference proteome</keyword>
<evidence type="ECO:0000313" key="2">
    <source>
        <dbReference type="EnsemblFungi" id="PTTG_01954-t43_1-p1"/>
    </source>
</evidence>
<reference evidence="2" key="4">
    <citation type="submission" date="2025-05" db="UniProtKB">
        <authorList>
            <consortium name="EnsemblFungi"/>
        </authorList>
    </citation>
    <scope>IDENTIFICATION</scope>
    <source>
        <strain evidence="2">isolate 1-1 / race 1 (BBBD)</strain>
    </source>
</reference>
<accession>A0A0C4EMG4</accession>
<reference evidence="1" key="1">
    <citation type="submission" date="2009-11" db="EMBL/GenBank/DDBJ databases">
        <authorList>
            <consortium name="The Broad Institute Genome Sequencing Platform"/>
            <person name="Ward D."/>
            <person name="Feldgarden M."/>
            <person name="Earl A."/>
            <person name="Young S.K."/>
            <person name="Zeng Q."/>
            <person name="Koehrsen M."/>
            <person name="Alvarado L."/>
            <person name="Berlin A."/>
            <person name="Bochicchio J."/>
            <person name="Borenstein D."/>
            <person name="Chapman S.B."/>
            <person name="Chen Z."/>
            <person name="Engels R."/>
            <person name="Freedman E."/>
            <person name="Gellesch M."/>
            <person name="Goldberg J."/>
            <person name="Griggs A."/>
            <person name="Gujja S."/>
            <person name="Heilman E."/>
            <person name="Heiman D."/>
            <person name="Hepburn T."/>
            <person name="Howarth C."/>
            <person name="Jen D."/>
            <person name="Larson L."/>
            <person name="Lewis B."/>
            <person name="Mehta T."/>
            <person name="Park D."/>
            <person name="Pearson M."/>
            <person name="Roberts A."/>
            <person name="Saif S."/>
            <person name="Shea T."/>
            <person name="Shenoy N."/>
            <person name="Sisk P."/>
            <person name="Stolte C."/>
            <person name="Sykes S."/>
            <person name="Thomson T."/>
            <person name="Walk T."/>
            <person name="White J."/>
            <person name="Yandava C."/>
            <person name="Izard J."/>
            <person name="Baranova O.V."/>
            <person name="Blanton J.M."/>
            <person name="Tanner A.C."/>
            <person name="Dewhirst F.E."/>
            <person name="Haas B."/>
            <person name="Nusbaum C."/>
            <person name="Birren B."/>
        </authorList>
    </citation>
    <scope>NUCLEOTIDE SEQUENCE [LARGE SCALE GENOMIC DNA]</scope>
    <source>
        <strain evidence="1">1-1 BBBD Race 1</strain>
    </source>
</reference>
<dbReference type="Proteomes" id="UP000005240">
    <property type="component" value="Unassembled WGS sequence"/>
</dbReference>
<evidence type="ECO:0000313" key="1">
    <source>
        <dbReference type="EMBL" id="OAV90110.1"/>
    </source>
</evidence>
<gene>
    <name evidence="1" type="ORF">PTTG_01954</name>
</gene>
<protein>
    <submittedName>
        <fullName evidence="1 2">Uncharacterized protein</fullName>
    </submittedName>
</protein>
<evidence type="ECO:0000313" key="3">
    <source>
        <dbReference type="Proteomes" id="UP000005240"/>
    </source>
</evidence>
<dbReference type="AlphaFoldDB" id="A0A0C4EMG4"/>
<proteinExistence type="predicted"/>
<name>A0A0C4EMG4_PUCT1</name>
<reference evidence="2 3" key="3">
    <citation type="journal article" date="2017" name="G3 (Bethesda)">
        <title>Comparative analysis highlights variable genome content of wheat rusts and divergence of the mating loci.</title>
        <authorList>
            <person name="Cuomo C.A."/>
            <person name="Bakkeren G."/>
            <person name="Khalil H.B."/>
            <person name="Panwar V."/>
            <person name="Joly D."/>
            <person name="Linning R."/>
            <person name="Sakthikumar S."/>
            <person name="Song X."/>
            <person name="Adiconis X."/>
            <person name="Fan L."/>
            <person name="Goldberg J.M."/>
            <person name="Levin J.Z."/>
            <person name="Young S."/>
            <person name="Zeng Q."/>
            <person name="Anikster Y."/>
            <person name="Bruce M."/>
            <person name="Wang M."/>
            <person name="Yin C."/>
            <person name="McCallum B."/>
            <person name="Szabo L.J."/>
            <person name="Hulbert S."/>
            <person name="Chen X."/>
            <person name="Fellers J.P."/>
        </authorList>
    </citation>
    <scope>NUCLEOTIDE SEQUENCE</scope>
    <source>
        <strain evidence="3">Isolate 1-1 / race 1 (BBBD)</strain>
        <strain evidence="2">isolate 1-1 / race 1 (BBBD)</strain>
    </source>
</reference>
<reference evidence="1" key="2">
    <citation type="submission" date="2016-05" db="EMBL/GenBank/DDBJ databases">
        <title>Comparative analysis highlights variable genome content of wheat rusts and divergence of the mating loci.</title>
        <authorList>
            <person name="Cuomo C.A."/>
            <person name="Bakkeren G."/>
            <person name="Szabo L."/>
            <person name="Khalil H."/>
            <person name="Joly D."/>
            <person name="Goldberg J."/>
            <person name="Young S."/>
            <person name="Zeng Q."/>
            <person name="Fellers J."/>
        </authorList>
    </citation>
    <scope>NUCLEOTIDE SEQUENCE [LARGE SCALE GENOMIC DNA]</scope>
    <source>
        <strain evidence="1">1-1 BBBD Race 1</strain>
    </source>
</reference>